<dbReference type="Pfam" id="PF00989">
    <property type="entry name" value="PAS"/>
    <property type="match status" value="1"/>
</dbReference>
<dbReference type="Pfam" id="PF07536">
    <property type="entry name" value="HWE_HK"/>
    <property type="match status" value="1"/>
</dbReference>
<dbReference type="InterPro" id="IPR036890">
    <property type="entry name" value="HATPase_C_sf"/>
</dbReference>
<dbReference type="SMART" id="SM00086">
    <property type="entry name" value="PAC"/>
    <property type="match status" value="2"/>
</dbReference>
<proteinExistence type="predicted"/>
<dbReference type="EC" id="2.7.13.3" evidence="2"/>
<evidence type="ECO:0000313" key="19">
    <source>
        <dbReference type="Proteomes" id="UP000284476"/>
    </source>
</evidence>
<evidence type="ECO:0000313" key="18">
    <source>
        <dbReference type="EMBL" id="RWR23052.1"/>
    </source>
</evidence>
<evidence type="ECO:0000259" key="17">
    <source>
        <dbReference type="PROSITE" id="PS50113"/>
    </source>
</evidence>
<dbReference type="GO" id="GO:0006355">
    <property type="term" value="P:regulation of DNA-templated transcription"/>
    <property type="evidence" value="ECO:0007669"/>
    <property type="project" value="InterPro"/>
</dbReference>
<dbReference type="Proteomes" id="UP000284476">
    <property type="component" value="Unassembled WGS sequence"/>
</dbReference>
<dbReference type="InterPro" id="IPR013655">
    <property type="entry name" value="PAS_fold_3"/>
</dbReference>
<keyword evidence="14" id="KW-0843">Virulence</keyword>
<comment type="catalytic activity">
    <reaction evidence="1">
        <text>ATP + protein L-histidine = ADP + protein N-phospho-L-histidine.</text>
        <dbReference type="EC" id="2.7.13.3"/>
    </reaction>
</comment>
<protein>
    <recommendedName>
        <fullName evidence="2">histidine kinase</fullName>
        <ecNumber evidence="2">2.7.13.3</ecNumber>
    </recommendedName>
</protein>
<dbReference type="GO" id="GO:0005524">
    <property type="term" value="F:ATP binding"/>
    <property type="evidence" value="ECO:0007669"/>
    <property type="project" value="UniProtKB-KW"/>
</dbReference>
<evidence type="ECO:0000256" key="4">
    <source>
        <dbReference type="ARBA" id="ARBA00022553"/>
    </source>
</evidence>
<dbReference type="GO" id="GO:0004673">
    <property type="term" value="F:protein histidine kinase activity"/>
    <property type="evidence" value="ECO:0007669"/>
    <property type="project" value="UniProtKB-EC"/>
</dbReference>
<dbReference type="FunFam" id="3.30.450.20:FF:000099">
    <property type="entry name" value="Sensory box sensor histidine kinase"/>
    <property type="match status" value="1"/>
</dbReference>
<dbReference type="Pfam" id="PF08447">
    <property type="entry name" value="PAS_3"/>
    <property type="match status" value="2"/>
</dbReference>
<evidence type="ECO:0000256" key="7">
    <source>
        <dbReference type="ARBA" id="ARBA00022643"/>
    </source>
</evidence>
<dbReference type="InterPro" id="IPR000700">
    <property type="entry name" value="PAS-assoc_C"/>
</dbReference>
<dbReference type="EMBL" id="SAUZ01000004">
    <property type="protein sequence ID" value="RWR23052.1"/>
    <property type="molecule type" value="Genomic_DNA"/>
</dbReference>
<evidence type="ECO:0000256" key="5">
    <source>
        <dbReference type="ARBA" id="ARBA00022606"/>
    </source>
</evidence>
<keyword evidence="5" id="KW-0716">Sensory transduction</keyword>
<dbReference type="PROSITE" id="PS50113">
    <property type="entry name" value="PAC"/>
    <property type="match status" value="2"/>
</dbReference>
<evidence type="ECO:0000256" key="6">
    <source>
        <dbReference type="ARBA" id="ARBA00022630"/>
    </source>
</evidence>
<feature type="domain" description="PAC" evidence="17">
    <location>
        <begin position="251"/>
        <end position="303"/>
    </location>
</feature>
<keyword evidence="13" id="KW-0157">Chromophore</keyword>
<dbReference type="Gene3D" id="3.30.450.20">
    <property type="entry name" value="PAS domain"/>
    <property type="match status" value="3"/>
</dbReference>
<name>A0A443JRH3_9RHOB</name>
<keyword evidence="11" id="KW-0418">Kinase</keyword>
<keyword evidence="4" id="KW-0597">Phosphoprotein</keyword>
<keyword evidence="15" id="KW-0675">Receptor</keyword>
<keyword evidence="10" id="KW-0547">Nucleotide-binding</keyword>
<evidence type="ECO:0000256" key="1">
    <source>
        <dbReference type="ARBA" id="ARBA00000085"/>
    </source>
</evidence>
<keyword evidence="3" id="KW-0600">Photoreceptor protein</keyword>
<reference evidence="18 19" key="2">
    <citation type="submission" date="2019-01" db="EMBL/GenBank/DDBJ databases">
        <authorList>
            <person name="Li Y."/>
        </authorList>
    </citation>
    <scope>NUCLEOTIDE SEQUENCE [LARGE SCALE GENOMIC DNA]</scope>
    <source>
        <strain evidence="18 19">SK2B-1</strain>
    </source>
</reference>
<dbReference type="PROSITE" id="PS50112">
    <property type="entry name" value="PAS"/>
    <property type="match status" value="1"/>
</dbReference>
<keyword evidence="8" id="KW-0808">Transferase</keyword>
<evidence type="ECO:0000256" key="3">
    <source>
        <dbReference type="ARBA" id="ARBA00022543"/>
    </source>
</evidence>
<dbReference type="SUPFAM" id="SSF55785">
    <property type="entry name" value="PYP-like sensor domain (PAS domain)"/>
    <property type="match status" value="3"/>
</dbReference>
<evidence type="ECO:0000256" key="8">
    <source>
        <dbReference type="ARBA" id="ARBA00022679"/>
    </source>
</evidence>
<evidence type="ECO:0000256" key="11">
    <source>
        <dbReference type="ARBA" id="ARBA00022777"/>
    </source>
</evidence>
<dbReference type="SMART" id="SM00911">
    <property type="entry name" value="HWE_HK"/>
    <property type="match status" value="1"/>
</dbReference>
<dbReference type="InterPro" id="IPR013767">
    <property type="entry name" value="PAS_fold"/>
</dbReference>
<keyword evidence="6" id="KW-0285">Flavoprotein</keyword>
<dbReference type="CDD" id="cd00130">
    <property type="entry name" value="PAS"/>
    <property type="match status" value="3"/>
</dbReference>
<accession>A0A443JRH3</accession>
<evidence type="ECO:0000256" key="12">
    <source>
        <dbReference type="ARBA" id="ARBA00022840"/>
    </source>
</evidence>
<dbReference type="GO" id="GO:0009881">
    <property type="term" value="F:photoreceptor activity"/>
    <property type="evidence" value="ECO:0007669"/>
    <property type="project" value="UniProtKB-KW"/>
</dbReference>
<evidence type="ECO:0000256" key="9">
    <source>
        <dbReference type="ARBA" id="ARBA00022737"/>
    </source>
</evidence>
<dbReference type="InterPro" id="IPR001610">
    <property type="entry name" value="PAC"/>
</dbReference>
<dbReference type="NCBIfam" id="TIGR00229">
    <property type="entry name" value="sensory_box"/>
    <property type="match status" value="2"/>
</dbReference>
<keyword evidence="7" id="KW-0288">FMN</keyword>
<reference evidence="18 19" key="1">
    <citation type="submission" date="2019-01" db="EMBL/GenBank/DDBJ databases">
        <title>Sinorhodobacter populi sp. nov. isolated from the symptomatic bark tissue of Populus euramericana canker.</title>
        <authorList>
            <person name="Xu G."/>
        </authorList>
    </citation>
    <scope>NUCLEOTIDE SEQUENCE [LARGE SCALE GENOMIC DNA]</scope>
    <source>
        <strain evidence="18 19">SK2B-1</strain>
    </source>
</reference>
<dbReference type="InterPro" id="IPR000014">
    <property type="entry name" value="PAS"/>
</dbReference>
<dbReference type="AlphaFoldDB" id="A0A443JRH3"/>
<evidence type="ECO:0000256" key="15">
    <source>
        <dbReference type="ARBA" id="ARBA00023170"/>
    </source>
</evidence>
<comment type="caution">
    <text evidence="18">The sequence shown here is derived from an EMBL/GenBank/DDBJ whole genome shotgun (WGS) entry which is preliminary data.</text>
</comment>
<evidence type="ECO:0000256" key="2">
    <source>
        <dbReference type="ARBA" id="ARBA00012438"/>
    </source>
</evidence>
<dbReference type="PANTHER" id="PTHR41523:SF8">
    <property type="entry name" value="ETHYLENE RESPONSE SENSOR PROTEIN"/>
    <property type="match status" value="1"/>
</dbReference>
<keyword evidence="12" id="KW-0067">ATP-binding</keyword>
<dbReference type="SMART" id="SM00091">
    <property type="entry name" value="PAS"/>
    <property type="match status" value="3"/>
</dbReference>
<keyword evidence="9" id="KW-0677">Repeat</keyword>
<evidence type="ECO:0000256" key="14">
    <source>
        <dbReference type="ARBA" id="ARBA00023026"/>
    </source>
</evidence>
<feature type="domain" description="PAC" evidence="17">
    <location>
        <begin position="377"/>
        <end position="429"/>
    </location>
</feature>
<evidence type="ECO:0000259" key="16">
    <source>
        <dbReference type="PROSITE" id="PS50112"/>
    </source>
</evidence>
<dbReference type="InterPro" id="IPR035965">
    <property type="entry name" value="PAS-like_dom_sf"/>
</dbReference>
<evidence type="ECO:0000256" key="13">
    <source>
        <dbReference type="ARBA" id="ARBA00022991"/>
    </source>
</evidence>
<dbReference type="Gene3D" id="3.30.565.10">
    <property type="entry name" value="Histidine kinase-like ATPase, C-terminal domain"/>
    <property type="match status" value="1"/>
</dbReference>
<sequence length="627" mass="70324">MAERLFAGNDELFGAADAVSDIRAAILAVDWERTAAGPVSEWPSALRSTVRTMLYAASPMAVLIGREGIVVCNEAAREIFGDAWQKAQGKPVFESLPVARKFYREKIDDAFRGRSHRLQDQPIRLIRDGEATTCWFNLGLSPIIGDGGEIFGTLLAASETTSHIRTRRALTLAQERVEVALEAGGIVGTWDFDVRSRKMVIDGALAAQYAIPSDEARSGILIETLFENLHDEDRGRVLAAVDEAVLRREKFHSRFRTITSDGALHWYVASGRPILDEESGIAGFAGIVIDTTDQSEVAAALVDSNLRFDTLVEAVPQIIWSTDRHGNHDFFNRRWTEFTGIAHEDITPLLWTELVHPEDHDRVHNAWSECLTTGATYDIDYRFRHHRDGYRWLRVIALPMRDAQGTITRWYGTSTDIEDAKLLEAERELVNRELDHRIGNLFALVNGLISLSVRDQPEAKPFAQEIRERLGSLHKAHRLIKAAGNDQPVPLQRVMEEVLAPYNRSGKDWGVITGDRVRIRKESVSAFALVFHELATNSAKYGAISAPDGQLFIALHRDAEGVTVEWREEGFVADRDSRERGFGSKLMTAVVEGQFRGTFERDFGPEGMRLTLRLPTELFQERDDDPA</sequence>
<dbReference type="InterPro" id="IPR011102">
    <property type="entry name" value="Sig_transdc_His_kinase_HWE"/>
</dbReference>
<organism evidence="18 19">
    <name type="scientific">Paenirhodobacter populi</name>
    <dbReference type="NCBI Taxonomy" id="2306993"/>
    <lineage>
        <taxon>Bacteria</taxon>
        <taxon>Pseudomonadati</taxon>
        <taxon>Pseudomonadota</taxon>
        <taxon>Alphaproteobacteria</taxon>
        <taxon>Rhodobacterales</taxon>
        <taxon>Rhodobacter group</taxon>
        <taxon>Paenirhodobacter</taxon>
    </lineage>
</organism>
<dbReference type="PANTHER" id="PTHR41523">
    <property type="entry name" value="TWO-COMPONENT SYSTEM SENSOR PROTEIN"/>
    <property type="match status" value="1"/>
</dbReference>
<evidence type="ECO:0000256" key="10">
    <source>
        <dbReference type="ARBA" id="ARBA00022741"/>
    </source>
</evidence>
<feature type="domain" description="PAS" evidence="16">
    <location>
        <begin position="304"/>
        <end position="374"/>
    </location>
</feature>
<gene>
    <name evidence="18" type="ORF">D2T30_05355</name>
</gene>
<dbReference type="RefSeq" id="WP_128208036.1">
    <property type="nucleotide sequence ID" value="NZ_JBHRSO010000013.1"/>
</dbReference>